<feature type="domain" description="BD-FAE-like" evidence="2">
    <location>
        <begin position="46"/>
        <end position="232"/>
    </location>
</feature>
<dbReference type="InterPro" id="IPR049492">
    <property type="entry name" value="BD-FAE-like_dom"/>
</dbReference>
<evidence type="ECO:0000313" key="4">
    <source>
        <dbReference type="Proteomes" id="UP001446032"/>
    </source>
</evidence>
<proteinExistence type="predicted"/>
<dbReference type="InterPro" id="IPR029058">
    <property type="entry name" value="AB_hydrolase_fold"/>
</dbReference>
<dbReference type="PANTHER" id="PTHR48081">
    <property type="entry name" value="AB HYDROLASE SUPERFAMILY PROTEIN C4A8.06C"/>
    <property type="match status" value="1"/>
</dbReference>
<dbReference type="Gene3D" id="3.40.50.1820">
    <property type="entry name" value="alpha/beta hydrolase"/>
    <property type="match status" value="1"/>
</dbReference>
<dbReference type="InterPro" id="IPR050300">
    <property type="entry name" value="GDXG_lipolytic_enzyme"/>
</dbReference>
<dbReference type="EMBL" id="JBBMEI010000117">
    <property type="protein sequence ID" value="MEQ2360254.1"/>
    <property type="molecule type" value="Genomic_DNA"/>
</dbReference>
<comment type="caution">
    <text evidence="3">The sequence shown here is derived from an EMBL/GenBank/DDBJ whole genome shotgun (WGS) entry which is preliminary data.</text>
</comment>
<dbReference type="Pfam" id="PF20434">
    <property type="entry name" value="BD-FAE"/>
    <property type="match status" value="1"/>
</dbReference>
<accession>A0ABV1ATM4</accession>
<evidence type="ECO:0000313" key="3">
    <source>
        <dbReference type="EMBL" id="MEQ2360254.1"/>
    </source>
</evidence>
<protein>
    <submittedName>
        <fullName evidence="3">Alpha/beta hydrolase</fullName>
    </submittedName>
</protein>
<dbReference type="RefSeq" id="WP_349078695.1">
    <property type="nucleotide sequence ID" value="NZ_JBBMEI010000117.1"/>
</dbReference>
<evidence type="ECO:0000259" key="2">
    <source>
        <dbReference type="Pfam" id="PF20434"/>
    </source>
</evidence>
<gene>
    <name evidence="3" type="ORF">WMO75_18380</name>
</gene>
<organism evidence="3 4">
    <name type="scientific">Blautia intestinihominis</name>
    <dbReference type="NCBI Taxonomy" id="3133152"/>
    <lineage>
        <taxon>Bacteria</taxon>
        <taxon>Bacillati</taxon>
        <taxon>Bacillota</taxon>
        <taxon>Clostridia</taxon>
        <taxon>Lachnospirales</taxon>
        <taxon>Lachnospiraceae</taxon>
        <taxon>Blautia</taxon>
    </lineage>
</organism>
<dbReference type="Proteomes" id="UP001446032">
    <property type="component" value="Unassembled WGS sequence"/>
</dbReference>
<sequence>MVRISDIIRAEFAEEDNKRDAGLKTPENIVRYDDIIYGTESKWQKLDVYRQKDATGKLPVIVSVHGGGWVYGDKERYQFYCMDLAERGFAVVNFSYRLAPEYKFPASLEDTNSVFTWVLENAETYRLDTEKLFAVGDSAGAHILSLYLDICTNPDYAGNYKFHTPEAPQIRAVALNCGQYHMGEENLDELTGKLMEEYLPGKGTKQELQLLCADDYVTEKFPPAFLMTAEEDFLRGQAPLMYEKLKSMHIPCEFHDYRSGKTEKLGHVFHLNIRSEDAHKCNDEECRFFKQILNN</sequence>
<keyword evidence="1 3" id="KW-0378">Hydrolase</keyword>
<dbReference type="GO" id="GO:0016787">
    <property type="term" value="F:hydrolase activity"/>
    <property type="evidence" value="ECO:0007669"/>
    <property type="project" value="UniProtKB-KW"/>
</dbReference>
<feature type="non-terminal residue" evidence="3">
    <location>
        <position position="295"/>
    </location>
</feature>
<keyword evidence="4" id="KW-1185">Reference proteome</keyword>
<evidence type="ECO:0000256" key="1">
    <source>
        <dbReference type="ARBA" id="ARBA00022801"/>
    </source>
</evidence>
<name>A0ABV1ATM4_9FIRM</name>
<dbReference type="SUPFAM" id="SSF53474">
    <property type="entry name" value="alpha/beta-Hydrolases"/>
    <property type="match status" value="1"/>
</dbReference>
<reference evidence="3 4" key="1">
    <citation type="submission" date="2024-03" db="EMBL/GenBank/DDBJ databases">
        <title>Human intestinal bacterial collection.</title>
        <authorList>
            <person name="Pauvert C."/>
            <person name="Hitch T.C.A."/>
            <person name="Clavel T."/>
        </authorList>
    </citation>
    <scope>NUCLEOTIDE SEQUENCE [LARGE SCALE GENOMIC DNA]</scope>
    <source>
        <strain evidence="3 4">CLA-AA-H95</strain>
    </source>
</reference>